<organism evidence="3">
    <name type="scientific">Clostridium botulinum</name>
    <dbReference type="NCBI Taxonomy" id="1491"/>
    <lineage>
        <taxon>Bacteria</taxon>
        <taxon>Bacillati</taxon>
        <taxon>Bacillota</taxon>
        <taxon>Clostridia</taxon>
        <taxon>Eubacteriales</taxon>
        <taxon>Clostridiaceae</taxon>
        <taxon>Clostridium</taxon>
    </lineage>
</organism>
<dbReference type="GO" id="GO:0051607">
    <property type="term" value="P:defense response to virus"/>
    <property type="evidence" value="ECO:0007669"/>
    <property type="project" value="UniProtKB-KW"/>
</dbReference>
<dbReference type="Pfam" id="PF03787">
    <property type="entry name" value="RAMPs"/>
    <property type="match status" value="2"/>
</dbReference>
<evidence type="ECO:0000259" key="2">
    <source>
        <dbReference type="Pfam" id="PF03787"/>
    </source>
</evidence>
<name>A0A6G4G807_CLOBO</name>
<dbReference type="PANTHER" id="PTHR35579:SF3">
    <property type="entry name" value="CRISPR SYSTEM CMS ENDORIBONUCLEASE CSM3"/>
    <property type="match status" value="1"/>
</dbReference>
<feature type="domain" description="CRISPR type III-associated protein" evidence="2">
    <location>
        <begin position="7"/>
        <end position="196"/>
    </location>
</feature>
<gene>
    <name evidence="3" type="ORF">FDG35_16120</name>
</gene>
<feature type="domain" description="CRISPR type III-associated protein" evidence="2">
    <location>
        <begin position="225"/>
        <end position="437"/>
    </location>
</feature>
<evidence type="ECO:0000256" key="1">
    <source>
        <dbReference type="ARBA" id="ARBA00023118"/>
    </source>
</evidence>
<dbReference type="InterPro" id="IPR005537">
    <property type="entry name" value="RAMP_III_fam"/>
</dbReference>
<evidence type="ECO:0000313" key="3">
    <source>
        <dbReference type="EMBL" id="NFP59412.1"/>
    </source>
</evidence>
<reference evidence="3" key="1">
    <citation type="submission" date="2019-04" db="EMBL/GenBank/DDBJ databases">
        <title>Genome sequencing of Clostridium botulinum Groups I-IV and Clostridium butyricum.</title>
        <authorList>
            <person name="Brunt J."/>
            <person name="Van Vliet A.H.M."/>
            <person name="Stringer S.C."/>
            <person name="Carter A.T."/>
            <person name="Peck M.W."/>
        </authorList>
    </citation>
    <scope>NUCLEOTIDE SEQUENCE</scope>
    <source>
        <strain evidence="3">5009</strain>
    </source>
</reference>
<proteinExistence type="predicted"/>
<accession>A0A6G4G807</accession>
<protein>
    <submittedName>
        <fullName evidence="3">CRISPR-associated protein</fullName>
    </submittedName>
</protein>
<comment type="caution">
    <text evidence="3">The sequence shown here is derived from an EMBL/GenBank/DDBJ whole genome shotgun (WGS) entry which is preliminary data.</text>
</comment>
<dbReference type="CDD" id="cd09726">
    <property type="entry name" value="RAMP_I_III"/>
    <property type="match status" value="1"/>
</dbReference>
<dbReference type="EMBL" id="SXFE01000044">
    <property type="protein sequence ID" value="NFP59412.1"/>
    <property type="molecule type" value="Genomic_DNA"/>
</dbReference>
<sequence>MYKYPITIELLSETILGNGQSKNGIVNTDVLLDEEGFPYYLGKSFKGCLKKSMDTILKPFYTSNKSDFYGIVTKLFGSAKGSNTNEQNEGILKFTNFYLDKQIVDIFNEYNLKEGENKDLILSSLTDIRFGIKVGDNGVSESKSLRASRVLKKGLMFNGTILCSRKLEDTELKVLQNGVKSLKNLGINKSRGKGLVQVKIGDVIKEDSKSVDSVKGDFNYLLYEIDLKQPIKIGDSQSQYDYEQTKSYVSGSIVRGAVIGKYLKSKNINSDKIEKDVNFNNLLKRVRFYDAYPTCDGHYSFPTPNVFRTTKDIDKEEKKKSYKRNIDFSIVFDNEKIKEHEEEQPTVIKLKKGEFSYYENNILYQFNVKKDYRFHHSQELEGENIFRYESISKGQKFYGIVDVSNIENEDLKKDIYNMLKEKETLYLGGSRTSGYGETKVSKIERIKDFKKLKEKLPYFQQDTDKNKLNIYFLSDSILRNEYHQITPCFSEEYLNKNLEINISKKNINSEIYPVILTGYNSTWKSYLPHVYGIEKGSVIRVDLNNSKNKINNNSIDEFIKNQKGDRKQDGLGRLIINPKFLNVDIIKYEGTNKSCEYEHENSFLSLDKELIYYIKESRNKAIVDKCIKNNTVKNLKNKKDKNISNSQINNIIGIIDDSLLSKEKPMDEFIYRIERLKEITQNGERNERNQSILDYSILSDKKLKDLLKLSREKKKKIVEFIISNGLEPSNLKDRFIKEIQEDEFKNDEIILKAIRDILYYSLKSKGGENIE</sequence>
<dbReference type="InterPro" id="IPR052216">
    <property type="entry name" value="CRISPR_Csm3_endoribonuclease"/>
</dbReference>
<dbReference type="PANTHER" id="PTHR35579">
    <property type="entry name" value="CRISPR SYSTEM CMS ENDORIBONUCLEASE CSM3"/>
    <property type="match status" value="1"/>
</dbReference>
<keyword evidence="1" id="KW-0051">Antiviral defense</keyword>
<dbReference type="AlphaFoldDB" id="A0A6G4G807"/>